<sequence>MVENGGGRRGERSAARQGGIQCGAGPSPRRKGDDDDEAVTGGGAVTLVTMPGTLVTVTALLALLLLARPLHAAPPQTVRADAAGPLRLQIVHLNDFHARFEPVSPKASECKAGDRCIGGLARVAAAVQGQLARNPNALVLNGGDNFQGTLWYSLFRWNGTAHFMRQLPWDALTIGNHEFDHGIDGLTPFLENMVDKDGKRLPFVIANMDDSAEPRMKDLWVPSVIVEKDGHRIGIVGYIWKDTPTIAQTEKLKFTDELEALDAEAEKLQAQGVDIIVGLSHAGIEVDLAVAAKSKYADVIVGAHSHTLLYNGTAPDGEKPYGPYPEVVHQEASGRIVLVVQASAYTKFLGNLFVQFDDRGEVESWDGQPIYMDADLPQDDAMVEEMKPWKAEVEAQGSVVVGSTFVELDKLTYSCYNGECTLGNFVADAMVDWYAGKGPEGTWTAAPIAFINAGGLRSNIAPGDITYGDLIAAQPFENTVDLVDLEGRYLLETLEDTVDSLTLLQWSGLRVVYDYSKPRRQQVVLAEVRCAACSIPEYQPIKEDEVYTIAAPSFIIEGGDNFVTFRDKLTNRRPGPVDTDVFLAYLKHCSPLVTEMEGRISVRSAEAFREAVAARHRRAPRTIFY</sequence>
<reference evidence="11" key="2">
    <citation type="journal article" date="2023" name="BMC Genomics">
        <title>Pest status, molecular evolution, and epigenetic factors derived from the genome assembly of Frankliniella fusca, a thysanopteran phytovirus vector.</title>
        <authorList>
            <person name="Catto M.A."/>
            <person name="Labadie P.E."/>
            <person name="Jacobson A.L."/>
            <person name="Kennedy G.G."/>
            <person name="Srinivasan R."/>
            <person name="Hunt B.G."/>
        </authorList>
    </citation>
    <scope>NUCLEOTIDE SEQUENCE</scope>
    <source>
        <strain evidence="11">PL_HMW_Pooled</strain>
    </source>
</reference>
<dbReference type="Proteomes" id="UP001219518">
    <property type="component" value="Unassembled WGS sequence"/>
</dbReference>
<dbReference type="GO" id="GO:0006196">
    <property type="term" value="P:AMP catabolic process"/>
    <property type="evidence" value="ECO:0007669"/>
    <property type="project" value="TreeGrafter"/>
</dbReference>
<dbReference type="Gene3D" id="3.60.21.10">
    <property type="match status" value="1"/>
</dbReference>
<evidence type="ECO:0000256" key="5">
    <source>
        <dbReference type="ARBA" id="ARBA00022801"/>
    </source>
</evidence>
<evidence type="ECO:0000259" key="10">
    <source>
        <dbReference type="Pfam" id="PF02872"/>
    </source>
</evidence>
<keyword evidence="3" id="KW-0732">Signal</keyword>
<dbReference type="InterPro" id="IPR029052">
    <property type="entry name" value="Metallo-depent_PP-like"/>
</dbReference>
<evidence type="ECO:0000313" key="12">
    <source>
        <dbReference type="Proteomes" id="UP001219518"/>
    </source>
</evidence>
<accession>A0AAE1HQ26</accession>
<feature type="region of interest" description="Disordered" evidence="7">
    <location>
        <begin position="1"/>
        <end position="38"/>
    </location>
</feature>
<protein>
    <submittedName>
        <fullName evidence="11">Apyrase</fullName>
    </submittedName>
</protein>
<feature type="transmembrane region" description="Helical" evidence="8">
    <location>
        <begin position="44"/>
        <end position="66"/>
    </location>
</feature>
<evidence type="ECO:0000256" key="7">
    <source>
        <dbReference type="SAM" id="MobiDB-lite"/>
    </source>
</evidence>
<feature type="domain" description="Calcineurin-like phosphoesterase" evidence="9">
    <location>
        <begin position="89"/>
        <end position="307"/>
    </location>
</feature>
<dbReference type="Pfam" id="PF02872">
    <property type="entry name" value="5_nucleotid_C"/>
    <property type="match status" value="1"/>
</dbReference>
<dbReference type="GO" id="GO:0005886">
    <property type="term" value="C:plasma membrane"/>
    <property type="evidence" value="ECO:0007669"/>
    <property type="project" value="TreeGrafter"/>
</dbReference>
<dbReference type="GO" id="GO:0000166">
    <property type="term" value="F:nucleotide binding"/>
    <property type="evidence" value="ECO:0007669"/>
    <property type="project" value="UniProtKB-KW"/>
</dbReference>
<dbReference type="EMBL" id="JAHWGI010001227">
    <property type="protein sequence ID" value="KAK3925367.1"/>
    <property type="molecule type" value="Genomic_DNA"/>
</dbReference>
<organism evidence="11 12">
    <name type="scientific">Frankliniella fusca</name>
    <dbReference type="NCBI Taxonomy" id="407009"/>
    <lineage>
        <taxon>Eukaryota</taxon>
        <taxon>Metazoa</taxon>
        <taxon>Ecdysozoa</taxon>
        <taxon>Arthropoda</taxon>
        <taxon>Hexapoda</taxon>
        <taxon>Insecta</taxon>
        <taxon>Pterygota</taxon>
        <taxon>Neoptera</taxon>
        <taxon>Paraneoptera</taxon>
        <taxon>Thysanoptera</taxon>
        <taxon>Terebrantia</taxon>
        <taxon>Thripoidea</taxon>
        <taxon>Thripidae</taxon>
        <taxon>Frankliniella</taxon>
    </lineage>
</organism>
<keyword evidence="2" id="KW-0479">Metal-binding</keyword>
<keyword evidence="8" id="KW-0472">Membrane</keyword>
<dbReference type="InterPro" id="IPR006179">
    <property type="entry name" value="5_nucleotidase/apyrase"/>
</dbReference>
<dbReference type="GO" id="GO:0008253">
    <property type="term" value="F:5'-nucleotidase activity"/>
    <property type="evidence" value="ECO:0007669"/>
    <property type="project" value="TreeGrafter"/>
</dbReference>
<keyword evidence="8" id="KW-1133">Transmembrane helix</keyword>
<keyword evidence="12" id="KW-1185">Reference proteome</keyword>
<dbReference type="SUPFAM" id="SSF55816">
    <property type="entry name" value="5'-nucleotidase (syn. UDP-sugar hydrolase), C-terminal domain"/>
    <property type="match status" value="1"/>
</dbReference>
<feature type="compositionally biased region" description="Basic and acidic residues" evidence="7">
    <location>
        <begin position="1"/>
        <end position="14"/>
    </location>
</feature>
<dbReference type="SUPFAM" id="SSF56300">
    <property type="entry name" value="Metallo-dependent phosphatases"/>
    <property type="match status" value="1"/>
</dbReference>
<dbReference type="InterPro" id="IPR036907">
    <property type="entry name" value="5'-Nucleotdase_C_sf"/>
</dbReference>
<evidence type="ECO:0000256" key="8">
    <source>
        <dbReference type="SAM" id="Phobius"/>
    </source>
</evidence>
<name>A0AAE1HQ26_9NEOP</name>
<evidence type="ECO:0000256" key="3">
    <source>
        <dbReference type="ARBA" id="ARBA00022729"/>
    </source>
</evidence>
<dbReference type="GO" id="GO:0046872">
    <property type="term" value="F:metal ion binding"/>
    <property type="evidence" value="ECO:0007669"/>
    <property type="project" value="UniProtKB-KW"/>
</dbReference>
<proteinExistence type="inferred from homology"/>
<dbReference type="Pfam" id="PF00149">
    <property type="entry name" value="Metallophos"/>
    <property type="match status" value="1"/>
</dbReference>
<dbReference type="PANTHER" id="PTHR11575">
    <property type="entry name" value="5'-NUCLEOTIDASE-RELATED"/>
    <property type="match status" value="1"/>
</dbReference>
<keyword evidence="5 6" id="KW-0378">Hydrolase</keyword>
<gene>
    <name evidence="11" type="ORF">KUF71_013574</name>
</gene>
<evidence type="ECO:0000259" key="9">
    <source>
        <dbReference type="Pfam" id="PF00149"/>
    </source>
</evidence>
<evidence type="ECO:0000256" key="1">
    <source>
        <dbReference type="ARBA" id="ARBA00006654"/>
    </source>
</evidence>
<dbReference type="PANTHER" id="PTHR11575:SF32">
    <property type="entry name" value="APYRASE-LIKE PROTEIN"/>
    <property type="match status" value="1"/>
</dbReference>
<dbReference type="Gene3D" id="3.90.780.10">
    <property type="entry name" value="5'-Nucleotidase, C-terminal domain"/>
    <property type="match status" value="1"/>
</dbReference>
<keyword evidence="8" id="KW-0812">Transmembrane</keyword>
<comment type="caution">
    <text evidence="11">The sequence shown here is derived from an EMBL/GenBank/DDBJ whole genome shotgun (WGS) entry which is preliminary data.</text>
</comment>
<keyword evidence="4 6" id="KW-0547">Nucleotide-binding</keyword>
<dbReference type="PRINTS" id="PR01607">
    <property type="entry name" value="APYRASEFAMLY"/>
</dbReference>
<comment type="similarity">
    <text evidence="1 6">Belongs to the 5'-nucleotidase family.</text>
</comment>
<reference evidence="11" key="1">
    <citation type="submission" date="2021-07" db="EMBL/GenBank/DDBJ databases">
        <authorList>
            <person name="Catto M.A."/>
            <person name="Jacobson A."/>
            <person name="Kennedy G."/>
            <person name="Labadie P."/>
            <person name="Hunt B.G."/>
            <person name="Srinivasan R."/>
        </authorList>
    </citation>
    <scope>NUCLEOTIDE SEQUENCE</scope>
    <source>
        <strain evidence="11">PL_HMW_Pooled</strain>
        <tissue evidence="11">Head</tissue>
    </source>
</reference>
<feature type="domain" description="5'-Nucleotidase C-terminal" evidence="10">
    <location>
        <begin position="412"/>
        <end position="565"/>
    </location>
</feature>
<evidence type="ECO:0000256" key="2">
    <source>
        <dbReference type="ARBA" id="ARBA00022723"/>
    </source>
</evidence>
<dbReference type="InterPro" id="IPR004843">
    <property type="entry name" value="Calcineurin-like_PHP"/>
</dbReference>
<dbReference type="InterPro" id="IPR008334">
    <property type="entry name" value="5'-Nucleotdase_C"/>
</dbReference>
<dbReference type="FunFam" id="3.60.21.10:FF:000020">
    <property type="entry name" value="NT5E isoform 4"/>
    <property type="match status" value="1"/>
</dbReference>
<evidence type="ECO:0000256" key="4">
    <source>
        <dbReference type="ARBA" id="ARBA00022741"/>
    </source>
</evidence>
<evidence type="ECO:0000256" key="6">
    <source>
        <dbReference type="RuleBase" id="RU362119"/>
    </source>
</evidence>
<dbReference type="CDD" id="cd07409">
    <property type="entry name" value="MPP_CD73_N"/>
    <property type="match status" value="1"/>
</dbReference>
<dbReference type="FunFam" id="3.90.780.10:FF:000001">
    <property type="entry name" value="NT5E isoform 3"/>
    <property type="match status" value="1"/>
</dbReference>
<dbReference type="AlphaFoldDB" id="A0AAE1HQ26"/>
<evidence type="ECO:0000313" key="11">
    <source>
        <dbReference type="EMBL" id="KAK3925367.1"/>
    </source>
</evidence>